<reference evidence="3" key="1">
    <citation type="journal article" date="2022" name="Genome Biol. Evol.">
        <title>A New Gene Family Diagnostic for Intracellular Biomineralization of Amorphous Ca Carbonates by Cyanobacteria.</title>
        <authorList>
            <person name="Benzerara K."/>
            <person name="Duprat E."/>
            <person name="Bitard-Feildel T."/>
            <person name="Caumes G."/>
            <person name="Cassier-Chauvat C."/>
            <person name="Chauvat F."/>
            <person name="Dezi M."/>
            <person name="Diop S.I."/>
            <person name="Gaschignard G."/>
            <person name="Gorgen S."/>
            <person name="Gugger M."/>
            <person name="Lopez-Garcia P."/>
            <person name="Millet M."/>
            <person name="Skouri-Panet F."/>
            <person name="Moreira D."/>
            <person name="Callebaut I."/>
        </authorList>
    </citation>
    <scope>NUCLEOTIDE SEQUENCE</scope>
    <source>
        <strain evidence="3">G9</strain>
    </source>
</reference>
<proteinExistence type="predicted"/>
<comment type="caution">
    <text evidence="3">The sequence shown here is derived from an EMBL/GenBank/DDBJ whole genome shotgun (WGS) entry which is preliminary data.</text>
</comment>
<keyword evidence="4" id="KW-1185">Reference proteome</keyword>
<dbReference type="PROSITE" id="PS50234">
    <property type="entry name" value="VWFA"/>
    <property type="match status" value="1"/>
</dbReference>
<gene>
    <name evidence="3" type="ORF">L3556_10195</name>
</gene>
<evidence type="ECO:0000256" key="1">
    <source>
        <dbReference type="SAM" id="MobiDB-lite"/>
    </source>
</evidence>
<evidence type="ECO:0000313" key="4">
    <source>
        <dbReference type="Proteomes" id="UP001154265"/>
    </source>
</evidence>
<accession>A0ABT6F0B0</accession>
<dbReference type="EMBL" id="JAKKUT010000002">
    <property type="protein sequence ID" value="MDG2991296.1"/>
    <property type="molecule type" value="Genomic_DNA"/>
</dbReference>
<feature type="compositionally biased region" description="Polar residues" evidence="1">
    <location>
        <begin position="384"/>
        <end position="393"/>
    </location>
</feature>
<dbReference type="InterPro" id="IPR002035">
    <property type="entry name" value="VWF_A"/>
</dbReference>
<reference evidence="3" key="2">
    <citation type="submission" date="2022-01" db="EMBL/GenBank/DDBJ databases">
        <authorList>
            <person name="Zivanovic Y."/>
            <person name="Moreira D."/>
            <person name="Lopez-Garcia P."/>
        </authorList>
    </citation>
    <scope>NUCLEOTIDE SEQUENCE</scope>
    <source>
        <strain evidence="3">G9</strain>
    </source>
</reference>
<dbReference type="PANTHER" id="PTHR10579">
    <property type="entry name" value="CALCIUM-ACTIVATED CHLORIDE CHANNEL REGULATOR"/>
    <property type="match status" value="1"/>
</dbReference>
<dbReference type="Gene3D" id="3.40.50.410">
    <property type="entry name" value="von Willebrand factor, type A domain"/>
    <property type="match status" value="1"/>
</dbReference>
<feature type="region of interest" description="Disordered" evidence="1">
    <location>
        <begin position="384"/>
        <end position="422"/>
    </location>
</feature>
<dbReference type="InterPro" id="IPR036465">
    <property type="entry name" value="vWFA_dom_sf"/>
</dbReference>
<evidence type="ECO:0000259" key="2">
    <source>
        <dbReference type="PROSITE" id="PS50234"/>
    </source>
</evidence>
<feature type="domain" description="VWFA" evidence="2">
    <location>
        <begin position="42"/>
        <end position="214"/>
    </location>
</feature>
<evidence type="ECO:0000313" key="3">
    <source>
        <dbReference type="EMBL" id="MDG2991296.1"/>
    </source>
</evidence>
<dbReference type="SUPFAM" id="SSF53300">
    <property type="entry name" value="vWA-like"/>
    <property type="match status" value="1"/>
</dbReference>
<dbReference type="RefSeq" id="WP_277867167.1">
    <property type="nucleotide sequence ID" value="NZ_JAKKUT010000002.1"/>
</dbReference>
<dbReference type="Proteomes" id="UP001154265">
    <property type="component" value="Unassembled WGS sequence"/>
</dbReference>
<dbReference type="PANTHER" id="PTHR10579:SF43">
    <property type="entry name" value="ZINC FINGER (C3HC4-TYPE RING FINGER) FAMILY PROTEIN"/>
    <property type="match status" value="1"/>
</dbReference>
<dbReference type="Pfam" id="PF00092">
    <property type="entry name" value="VWA"/>
    <property type="match status" value="1"/>
</dbReference>
<protein>
    <submittedName>
        <fullName evidence="3">VWA domain-containing protein</fullName>
    </submittedName>
</protein>
<organism evidence="3 4">
    <name type="scientific">Candidatus Synechococcus calcipolaris G9</name>
    <dbReference type="NCBI Taxonomy" id="1497997"/>
    <lineage>
        <taxon>Bacteria</taxon>
        <taxon>Bacillati</taxon>
        <taxon>Cyanobacteriota</taxon>
        <taxon>Cyanophyceae</taxon>
        <taxon>Synechococcales</taxon>
        <taxon>Synechococcaceae</taxon>
        <taxon>Synechococcus</taxon>
    </lineage>
</organism>
<dbReference type="SMART" id="SM00327">
    <property type="entry name" value="VWA"/>
    <property type="match status" value="1"/>
</dbReference>
<sequence length="422" mass="44919">MRVNVLAQLNDPGLVAGQGGQRQVSIALTANPEGVGDGAPLNLCLILDHSGSMAGQPLETVKQAAKTLVDRLDASDRLSVVAFDHKAKTLVPNQLVTDTAAIKAKISSLEANGGTAIDLGMKLGIEQLAEGKKGTISQAFLLTDGENEHGDNDRCLSFAKLAASYNITLNSLGFGYHWNQDVLEQIADAGGGQLSFIEYPEQAVVAFTDLLKRVESVGLTNAHLVMELADGVKLADYKPIAQVAPDTIELEHQVTNNGTYSVRVGDLLVDTPRTLLVNLYTDALPDGPQVLAYFQVCYDDPATGKVGVVSERVPISIQVSAVHQPQVNPEVQKSILTLAKYRQTQIAETKLQQGDRTGAATLLQSAAQTARQMGDEQGATVLQKSATQLQSGKDLSEADRKKTRMVSKTMLSGPTSQSPPTP</sequence>
<dbReference type="InterPro" id="IPR051266">
    <property type="entry name" value="CLCR"/>
</dbReference>
<name>A0ABT6F0B0_9SYNE</name>